<keyword evidence="1" id="KW-0285">Flavoprotein</keyword>
<dbReference type="InterPro" id="IPR051104">
    <property type="entry name" value="FAD_monoxygenase"/>
</dbReference>
<sequence>LAFEAYDTVRRPRSQQLVKTSKEAGMLWDFEGEGVGDDLEALERNATTRMGWIWDHDIDLDLQVAQKFFMRE</sequence>
<keyword evidence="3" id="KW-0560">Oxidoreductase</keyword>
<name>A0A699XEG2_TANCI</name>
<dbReference type="AlphaFoldDB" id="A0A699XEG2"/>
<dbReference type="PANTHER" id="PTHR46720">
    <property type="entry name" value="HYDROXYLASE, PUTATIVE (AFU_ORTHOLOGUE AFUA_3G01460)-RELATED"/>
    <property type="match status" value="1"/>
</dbReference>
<accession>A0A699XEG2</accession>
<proteinExistence type="predicted"/>
<dbReference type="GO" id="GO:0016491">
    <property type="term" value="F:oxidoreductase activity"/>
    <property type="evidence" value="ECO:0007669"/>
    <property type="project" value="UniProtKB-KW"/>
</dbReference>
<evidence type="ECO:0000313" key="4">
    <source>
        <dbReference type="EMBL" id="GFD54924.1"/>
    </source>
</evidence>
<gene>
    <name evidence="4" type="ORF">Tci_926893</name>
</gene>
<protein>
    <submittedName>
        <fullName evidence="4">Uncharacterized protein</fullName>
    </submittedName>
</protein>
<dbReference type="EMBL" id="BKCJ011811860">
    <property type="protein sequence ID" value="GFD54924.1"/>
    <property type="molecule type" value="Genomic_DNA"/>
</dbReference>
<evidence type="ECO:0000256" key="2">
    <source>
        <dbReference type="ARBA" id="ARBA00022827"/>
    </source>
</evidence>
<organism evidence="4">
    <name type="scientific">Tanacetum cinerariifolium</name>
    <name type="common">Dalmatian daisy</name>
    <name type="synonym">Chrysanthemum cinerariifolium</name>
    <dbReference type="NCBI Taxonomy" id="118510"/>
    <lineage>
        <taxon>Eukaryota</taxon>
        <taxon>Viridiplantae</taxon>
        <taxon>Streptophyta</taxon>
        <taxon>Embryophyta</taxon>
        <taxon>Tracheophyta</taxon>
        <taxon>Spermatophyta</taxon>
        <taxon>Magnoliopsida</taxon>
        <taxon>eudicotyledons</taxon>
        <taxon>Gunneridae</taxon>
        <taxon>Pentapetalae</taxon>
        <taxon>asterids</taxon>
        <taxon>campanulids</taxon>
        <taxon>Asterales</taxon>
        <taxon>Asteraceae</taxon>
        <taxon>Asteroideae</taxon>
        <taxon>Anthemideae</taxon>
        <taxon>Anthemidinae</taxon>
        <taxon>Tanacetum</taxon>
    </lineage>
</organism>
<evidence type="ECO:0000256" key="1">
    <source>
        <dbReference type="ARBA" id="ARBA00022630"/>
    </source>
</evidence>
<feature type="non-terminal residue" evidence="4">
    <location>
        <position position="1"/>
    </location>
</feature>
<reference evidence="4" key="1">
    <citation type="journal article" date="2019" name="Sci. Rep.">
        <title>Draft genome of Tanacetum cinerariifolium, the natural source of mosquito coil.</title>
        <authorList>
            <person name="Yamashiro T."/>
            <person name="Shiraishi A."/>
            <person name="Satake H."/>
            <person name="Nakayama K."/>
        </authorList>
    </citation>
    <scope>NUCLEOTIDE SEQUENCE</scope>
</reference>
<keyword evidence="2" id="KW-0274">FAD</keyword>
<comment type="caution">
    <text evidence="4">The sequence shown here is derived from an EMBL/GenBank/DDBJ whole genome shotgun (WGS) entry which is preliminary data.</text>
</comment>
<dbReference type="GO" id="GO:0044550">
    <property type="term" value="P:secondary metabolite biosynthetic process"/>
    <property type="evidence" value="ECO:0007669"/>
    <property type="project" value="TreeGrafter"/>
</dbReference>
<dbReference type="PANTHER" id="PTHR46720:SF3">
    <property type="entry name" value="FAD-BINDING DOMAIN-CONTAINING PROTEIN-RELATED"/>
    <property type="match status" value="1"/>
</dbReference>
<evidence type="ECO:0000256" key="3">
    <source>
        <dbReference type="ARBA" id="ARBA00023002"/>
    </source>
</evidence>